<sequence>MMFARWFGSIAIAVLAASGLRFLAAVFAVGGHWAFGTGLLSIGSLACWSLLFGTMWLVCSRQKWWRKSLAALTGLAVVLFLVVVFPPYWLMSIVNHCSTARFCFDTEQTVVALTIDDAIDPETTSQILDVLEAHSVRATFFVMTDTIGDDESSRAVMQRIAADHEFGNHQTRDRPGWRMSREAFRADVRQAKDRLAEFGAVHWLRPGGGCFTPSMARTAKGEQLQLVLGSVYPWDSHQSSAEFSARFVRARVRPGSIIVLHDRGARGTRTVEVLQRVLPALAAEGYRVTTLSEVTEVPD</sequence>
<protein>
    <submittedName>
        <fullName evidence="3">Polysaccharide deacetylase family protein</fullName>
    </submittedName>
</protein>
<organism evidence="3 4">
    <name type="scientific">Aeoliella straminimaris</name>
    <dbReference type="NCBI Taxonomy" id="2954799"/>
    <lineage>
        <taxon>Bacteria</taxon>
        <taxon>Pseudomonadati</taxon>
        <taxon>Planctomycetota</taxon>
        <taxon>Planctomycetia</taxon>
        <taxon>Pirellulales</taxon>
        <taxon>Lacipirellulaceae</taxon>
        <taxon>Aeoliella</taxon>
    </lineage>
</organism>
<accession>A0A9X2FE26</accession>
<keyword evidence="4" id="KW-1185">Reference proteome</keyword>
<feature type="transmembrane region" description="Helical" evidence="1">
    <location>
        <begin position="70"/>
        <end position="91"/>
    </location>
</feature>
<keyword evidence="1" id="KW-1133">Transmembrane helix</keyword>
<comment type="caution">
    <text evidence="3">The sequence shown here is derived from an EMBL/GenBank/DDBJ whole genome shotgun (WGS) entry which is preliminary data.</text>
</comment>
<dbReference type="SUPFAM" id="SSF88713">
    <property type="entry name" value="Glycoside hydrolase/deacetylase"/>
    <property type="match status" value="1"/>
</dbReference>
<dbReference type="Proteomes" id="UP001155241">
    <property type="component" value="Unassembled WGS sequence"/>
</dbReference>
<name>A0A9X2FE26_9BACT</name>
<evidence type="ECO:0000256" key="1">
    <source>
        <dbReference type="SAM" id="Phobius"/>
    </source>
</evidence>
<dbReference type="PROSITE" id="PS51677">
    <property type="entry name" value="NODB"/>
    <property type="match status" value="1"/>
</dbReference>
<gene>
    <name evidence="3" type="ORF">NG895_26160</name>
</gene>
<dbReference type="PANTHER" id="PTHR10587">
    <property type="entry name" value="GLYCOSYL TRANSFERASE-RELATED"/>
    <property type="match status" value="1"/>
</dbReference>
<reference evidence="3" key="1">
    <citation type="submission" date="2022-06" db="EMBL/GenBank/DDBJ databases">
        <title>Aeoliella straminimaris, a novel planctomycete from sediments.</title>
        <authorList>
            <person name="Vitorino I.R."/>
            <person name="Lage O.M."/>
        </authorList>
    </citation>
    <scope>NUCLEOTIDE SEQUENCE</scope>
    <source>
        <strain evidence="3">ICT_H6.2</strain>
    </source>
</reference>
<dbReference type="EMBL" id="JAMXLR010000092">
    <property type="protein sequence ID" value="MCO6047402.1"/>
    <property type="molecule type" value="Genomic_DNA"/>
</dbReference>
<dbReference type="Gene3D" id="3.20.20.370">
    <property type="entry name" value="Glycoside hydrolase/deacetylase"/>
    <property type="match status" value="1"/>
</dbReference>
<feature type="domain" description="NodB homology" evidence="2">
    <location>
        <begin position="109"/>
        <end position="289"/>
    </location>
</feature>
<dbReference type="AlphaFoldDB" id="A0A9X2FE26"/>
<feature type="transmembrane region" description="Helical" evidence="1">
    <location>
        <begin position="38"/>
        <end position="58"/>
    </location>
</feature>
<dbReference type="GO" id="GO:0016810">
    <property type="term" value="F:hydrolase activity, acting on carbon-nitrogen (but not peptide) bonds"/>
    <property type="evidence" value="ECO:0007669"/>
    <property type="project" value="InterPro"/>
</dbReference>
<dbReference type="InterPro" id="IPR011330">
    <property type="entry name" value="Glyco_hydro/deAcase_b/a-brl"/>
</dbReference>
<dbReference type="RefSeq" id="WP_252855512.1">
    <property type="nucleotide sequence ID" value="NZ_JAMXLR010000092.1"/>
</dbReference>
<evidence type="ECO:0000259" key="2">
    <source>
        <dbReference type="PROSITE" id="PS51677"/>
    </source>
</evidence>
<dbReference type="GO" id="GO:0005975">
    <property type="term" value="P:carbohydrate metabolic process"/>
    <property type="evidence" value="ECO:0007669"/>
    <property type="project" value="InterPro"/>
</dbReference>
<evidence type="ECO:0000313" key="4">
    <source>
        <dbReference type="Proteomes" id="UP001155241"/>
    </source>
</evidence>
<keyword evidence="1" id="KW-0472">Membrane</keyword>
<dbReference type="InterPro" id="IPR002509">
    <property type="entry name" value="NODB_dom"/>
</dbReference>
<dbReference type="Pfam" id="PF01522">
    <property type="entry name" value="Polysacc_deac_1"/>
    <property type="match status" value="1"/>
</dbReference>
<evidence type="ECO:0000313" key="3">
    <source>
        <dbReference type="EMBL" id="MCO6047402.1"/>
    </source>
</evidence>
<proteinExistence type="predicted"/>
<dbReference type="PANTHER" id="PTHR10587:SF137">
    <property type="entry name" value="4-DEOXY-4-FORMAMIDO-L-ARABINOSE-PHOSPHOUNDECAPRENOL DEFORMYLASE ARND-RELATED"/>
    <property type="match status" value="1"/>
</dbReference>
<keyword evidence="1" id="KW-0812">Transmembrane</keyword>
<dbReference type="InterPro" id="IPR050248">
    <property type="entry name" value="Polysacc_deacetylase_ArnD"/>
</dbReference>